<evidence type="ECO:0000313" key="8">
    <source>
        <dbReference type="EMBL" id="CAL1693841.1"/>
    </source>
</evidence>
<name>A0ABP1CEI0_9APHY</name>
<feature type="compositionally biased region" description="Pro residues" evidence="4">
    <location>
        <begin position="257"/>
        <end position="266"/>
    </location>
</feature>
<dbReference type="CDD" id="cd00082">
    <property type="entry name" value="HisKA"/>
    <property type="match status" value="1"/>
</dbReference>
<dbReference type="InterPro" id="IPR003594">
    <property type="entry name" value="HATPase_dom"/>
</dbReference>
<dbReference type="PRINTS" id="PR00344">
    <property type="entry name" value="BCTRLSENSOR"/>
</dbReference>
<dbReference type="Gene3D" id="3.30.565.10">
    <property type="entry name" value="Histidine kinase-like ATPase, C-terminal domain"/>
    <property type="match status" value="1"/>
</dbReference>
<dbReference type="SUPFAM" id="SSF52172">
    <property type="entry name" value="CheY-like"/>
    <property type="match status" value="1"/>
</dbReference>
<keyword evidence="2" id="KW-0902">Two-component regulatory system</keyword>
<feature type="transmembrane region" description="Helical" evidence="5">
    <location>
        <begin position="423"/>
        <end position="440"/>
    </location>
</feature>
<dbReference type="InterPro" id="IPR036890">
    <property type="entry name" value="HATPase_C_sf"/>
</dbReference>
<feature type="region of interest" description="Disordered" evidence="4">
    <location>
        <begin position="251"/>
        <end position="304"/>
    </location>
</feature>
<dbReference type="Pfam" id="PF02518">
    <property type="entry name" value="HATPase_c"/>
    <property type="match status" value="1"/>
</dbReference>
<evidence type="ECO:0000256" key="5">
    <source>
        <dbReference type="SAM" id="Phobius"/>
    </source>
</evidence>
<organism evidence="8 9">
    <name type="scientific">Somion occarium</name>
    <dbReference type="NCBI Taxonomy" id="3059160"/>
    <lineage>
        <taxon>Eukaryota</taxon>
        <taxon>Fungi</taxon>
        <taxon>Dikarya</taxon>
        <taxon>Basidiomycota</taxon>
        <taxon>Agaricomycotina</taxon>
        <taxon>Agaricomycetes</taxon>
        <taxon>Polyporales</taxon>
        <taxon>Cerrenaceae</taxon>
        <taxon>Somion</taxon>
    </lineage>
</organism>
<dbReference type="InterPro" id="IPR011006">
    <property type="entry name" value="CheY-like_superfamily"/>
</dbReference>
<dbReference type="Pfam" id="PF00072">
    <property type="entry name" value="Response_reg"/>
    <property type="match status" value="1"/>
</dbReference>
<evidence type="ECO:0008006" key="10">
    <source>
        <dbReference type="Google" id="ProtNLM"/>
    </source>
</evidence>
<dbReference type="SUPFAM" id="SSF47384">
    <property type="entry name" value="Homodimeric domain of signal transducing histidine kinase"/>
    <property type="match status" value="1"/>
</dbReference>
<dbReference type="SMART" id="SM00448">
    <property type="entry name" value="REC"/>
    <property type="match status" value="1"/>
</dbReference>
<dbReference type="PROSITE" id="PS50110">
    <property type="entry name" value="RESPONSE_REGULATORY"/>
    <property type="match status" value="1"/>
</dbReference>
<dbReference type="Gene3D" id="1.10.287.130">
    <property type="match status" value="1"/>
</dbReference>
<dbReference type="InterPro" id="IPR005467">
    <property type="entry name" value="His_kinase_dom"/>
</dbReference>
<keyword evidence="5" id="KW-0472">Membrane</keyword>
<reference evidence="9" key="1">
    <citation type="submission" date="2024-04" db="EMBL/GenBank/DDBJ databases">
        <authorList>
            <person name="Shaw F."/>
            <person name="Minotto A."/>
        </authorList>
    </citation>
    <scope>NUCLEOTIDE SEQUENCE [LARGE SCALE GENOMIC DNA]</scope>
</reference>
<dbReference type="Proteomes" id="UP001497453">
    <property type="component" value="Chromosome 1"/>
</dbReference>
<dbReference type="Gene3D" id="3.40.50.2300">
    <property type="match status" value="1"/>
</dbReference>
<dbReference type="PANTHER" id="PTHR45339:SF1">
    <property type="entry name" value="HYBRID SIGNAL TRANSDUCTION HISTIDINE KINASE J"/>
    <property type="match status" value="1"/>
</dbReference>
<feature type="compositionally biased region" description="Polar residues" evidence="4">
    <location>
        <begin position="268"/>
        <end position="284"/>
    </location>
</feature>
<feature type="domain" description="Histidine kinase" evidence="6">
    <location>
        <begin position="525"/>
        <end position="747"/>
    </location>
</feature>
<evidence type="ECO:0000313" key="9">
    <source>
        <dbReference type="Proteomes" id="UP001497453"/>
    </source>
</evidence>
<dbReference type="SUPFAM" id="SSF55874">
    <property type="entry name" value="ATPase domain of HSP90 chaperone/DNA topoisomerase II/histidine kinase"/>
    <property type="match status" value="1"/>
</dbReference>
<protein>
    <recommendedName>
        <fullName evidence="10">Histidine kinase</fullName>
    </recommendedName>
</protein>
<keyword evidence="5" id="KW-0812">Transmembrane</keyword>
<dbReference type="EMBL" id="OZ037944">
    <property type="protein sequence ID" value="CAL1693841.1"/>
    <property type="molecule type" value="Genomic_DNA"/>
</dbReference>
<gene>
    <name evidence="8" type="ORF">GFSPODELE1_LOCUS29</name>
</gene>
<feature type="modified residue" description="4-aspartylphosphate" evidence="3">
    <location>
        <position position="991"/>
    </location>
</feature>
<feature type="compositionally biased region" description="Low complexity" evidence="4">
    <location>
        <begin position="287"/>
        <end position="298"/>
    </location>
</feature>
<dbReference type="SMART" id="SM00387">
    <property type="entry name" value="HATPase_c"/>
    <property type="match status" value="1"/>
</dbReference>
<feature type="transmembrane region" description="Helical" evidence="5">
    <location>
        <begin position="387"/>
        <end position="411"/>
    </location>
</feature>
<feature type="domain" description="Response regulatory" evidence="7">
    <location>
        <begin position="942"/>
        <end position="1062"/>
    </location>
</feature>
<evidence type="ECO:0000256" key="3">
    <source>
        <dbReference type="PROSITE-ProRule" id="PRU00169"/>
    </source>
</evidence>
<dbReference type="InterPro" id="IPR036097">
    <property type="entry name" value="HisK_dim/P_sf"/>
</dbReference>
<dbReference type="PANTHER" id="PTHR45339">
    <property type="entry name" value="HYBRID SIGNAL TRANSDUCTION HISTIDINE KINASE J"/>
    <property type="match status" value="1"/>
</dbReference>
<evidence type="ECO:0000256" key="4">
    <source>
        <dbReference type="SAM" id="MobiDB-lite"/>
    </source>
</evidence>
<dbReference type="InterPro" id="IPR003661">
    <property type="entry name" value="HisK_dim/P_dom"/>
</dbReference>
<keyword evidence="9" id="KW-1185">Reference proteome</keyword>
<dbReference type="InterPro" id="IPR004358">
    <property type="entry name" value="Sig_transdc_His_kin-like_C"/>
</dbReference>
<evidence type="ECO:0000256" key="2">
    <source>
        <dbReference type="ARBA" id="ARBA00023012"/>
    </source>
</evidence>
<keyword evidence="5" id="KW-1133">Transmembrane helix</keyword>
<evidence type="ECO:0000259" key="7">
    <source>
        <dbReference type="PROSITE" id="PS50110"/>
    </source>
</evidence>
<feature type="region of interest" description="Disordered" evidence="4">
    <location>
        <begin position="175"/>
        <end position="202"/>
    </location>
</feature>
<feature type="transmembrane region" description="Helical" evidence="5">
    <location>
        <begin position="84"/>
        <end position="111"/>
    </location>
</feature>
<feature type="transmembrane region" description="Helical" evidence="5">
    <location>
        <begin position="354"/>
        <end position="375"/>
    </location>
</feature>
<dbReference type="InterPro" id="IPR005330">
    <property type="entry name" value="MHYT_dom"/>
</dbReference>
<evidence type="ECO:0000256" key="1">
    <source>
        <dbReference type="ARBA" id="ARBA00022553"/>
    </source>
</evidence>
<sequence length="1065" mass="117228">MEGAVYHEERRLVPQWSPELVALSYCISWLGAYTSTQIIIHAKYTRRTAIKWLWTCLASVAFGFSAIWSMHFVGMLACRLDVKIIFNIPLTIFSALIAVIFTFAALSSAYVSDSIESSKFALTLARWGQSIKTKTSKCLFSKRQRDLEADGYIPVSSSSDAGGDVVPRIDTVNDVAEQGDRDEDEHEENIGHLPRGRSPSPSFTIEALEHDRIQMPVLGSRSTSPVLNSHFQDCPRTPPLLRNSISFPYAPASPSLHRPPPQPLPPSVINNNPNTPSDSLSTDESGSHSPSRSNSSDSQTVSLSGTTVSGAAWNESLHAGLSREARMRIKAQARDRPMPTFGWRYWLKTHYNTISFLVIIRAAAWALAIVFMHYAGMWSMVIPEGYISWNLGLVVLSYAVAFAVCFVACIAMVHMEVHFGRQVAFSTIAAAGCCSMHYTGMAAATFHTRAPPDPDAGYPAYLPFAIVGIALFVCVISNVVLAHAAITSRNRMAEMILTRRRLWRIMAEKEAAEQANELKQQFISVASHEIRTPLHAVNGYCELLSTTKLTEEQALYVTSIQQACHAINVIAGNVLDFSKLDRNNVELSARPVLVDLRTMVENLARITETKGMQPGVPGVDVIVSVTDDVPPSVYLDETYTFRILMNLLSNAQKFCDSGFICVQVSMGASDQVVIKVSDTGCGIPKSFRSALFQPFRQADTSLTRPRQGTGLGLSIVKHLLQRMNGTIDVESAEGEGTTFTIKLPISVPNQTPPANIKRSRPRKKIKVIYRHAKTAKLYLELFNQFGLSATLGDSQSSLSDLVKDTDLIWTDVETVHSSKGLRDFMTATDWQSNSPLFLVHSDAMELKTLEPSLSSAYGVVLVKRPIVIHGLLDVLDDPTPHQGQHIKPMSAKVRFALPNDHKSTSMAQEKENGIEVDHFPVPLSPLSPNIPHATGEPSGKGRVLLVEDNLVSQHIGRQFLKKLGYEVVTANDGQDAIEKVKTSSFTCCLMDCQMPILDGFASTARIRELENSGTISGRLPIIALTANVSSDNEDKCRVSGMDYFLAKPLKLQDLQTAVERFSRDS</sequence>
<dbReference type="CDD" id="cd16922">
    <property type="entry name" value="HATPase_EvgS-ArcB-TorS-like"/>
    <property type="match status" value="1"/>
</dbReference>
<accession>A0ABP1CEI0</accession>
<dbReference type="CDD" id="cd17546">
    <property type="entry name" value="REC_hyHK_CKI1_RcsC-like"/>
    <property type="match status" value="1"/>
</dbReference>
<feature type="transmembrane region" description="Helical" evidence="5">
    <location>
        <begin position="460"/>
        <end position="486"/>
    </location>
</feature>
<dbReference type="Pfam" id="PF03707">
    <property type="entry name" value="MHYT"/>
    <property type="match status" value="3"/>
</dbReference>
<feature type="transmembrane region" description="Helical" evidence="5">
    <location>
        <begin position="20"/>
        <end position="40"/>
    </location>
</feature>
<dbReference type="Pfam" id="PF00512">
    <property type="entry name" value="HisKA"/>
    <property type="match status" value="1"/>
</dbReference>
<keyword evidence="1 3" id="KW-0597">Phosphoprotein</keyword>
<dbReference type="SMART" id="SM00388">
    <property type="entry name" value="HisKA"/>
    <property type="match status" value="1"/>
</dbReference>
<dbReference type="PROSITE" id="PS50109">
    <property type="entry name" value="HIS_KIN"/>
    <property type="match status" value="1"/>
</dbReference>
<proteinExistence type="predicted"/>
<evidence type="ECO:0000259" key="6">
    <source>
        <dbReference type="PROSITE" id="PS50109"/>
    </source>
</evidence>
<feature type="transmembrane region" description="Helical" evidence="5">
    <location>
        <begin position="52"/>
        <end position="72"/>
    </location>
</feature>
<dbReference type="InterPro" id="IPR001789">
    <property type="entry name" value="Sig_transdc_resp-reg_receiver"/>
</dbReference>